<protein>
    <submittedName>
        <fullName evidence="6">FAD-dependent oxidoreductase</fullName>
    </submittedName>
</protein>
<dbReference type="InterPro" id="IPR002938">
    <property type="entry name" value="FAD-bd"/>
</dbReference>
<dbReference type="Proteomes" id="UP001052739">
    <property type="component" value="Unassembled WGS sequence"/>
</dbReference>
<dbReference type="InterPro" id="IPR036188">
    <property type="entry name" value="FAD/NAD-bd_sf"/>
</dbReference>
<dbReference type="Gene3D" id="3.30.9.10">
    <property type="entry name" value="D-Amino Acid Oxidase, subunit A, domain 2"/>
    <property type="match status" value="1"/>
</dbReference>
<dbReference type="Gene3D" id="3.40.30.120">
    <property type="match status" value="1"/>
</dbReference>
<evidence type="ECO:0000256" key="2">
    <source>
        <dbReference type="ARBA" id="ARBA00022630"/>
    </source>
</evidence>
<comment type="cofactor">
    <cofactor evidence="1">
        <name>FAD</name>
        <dbReference type="ChEBI" id="CHEBI:57692"/>
    </cofactor>
</comment>
<dbReference type="EMBL" id="BNDW01000019">
    <property type="protein sequence ID" value="GHI22177.1"/>
    <property type="molecule type" value="Genomic_DNA"/>
</dbReference>
<gene>
    <name evidence="6" type="ORF">Shyd_35480</name>
</gene>
<reference evidence="6" key="1">
    <citation type="submission" date="2024-05" db="EMBL/GenBank/DDBJ databases">
        <title>Whole genome shotgun sequence of Streptomyces hydrogenans NBRC 13475.</title>
        <authorList>
            <person name="Komaki H."/>
            <person name="Tamura T."/>
        </authorList>
    </citation>
    <scope>NUCLEOTIDE SEQUENCE</scope>
    <source>
        <strain evidence="6">NBRC 13475</strain>
    </source>
</reference>
<comment type="caution">
    <text evidence="6">The sequence shown here is derived from an EMBL/GenBank/DDBJ whole genome shotgun (WGS) entry which is preliminary data.</text>
</comment>
<proteinExistence type="predicted"/>
<name>A0ABQ3PAW8_9ACTN</name>
<keyword evidence="3" id="KW-0274">FAD</keyword>
<feature type="domain" description="FAD-binding" evidence="5">
    <location>
        <begin position="7"/>
        <end position="366"/>
    </location>
</feature>
<evidence type="ECO:0000256" key="1">
    <source>
        <dbReference type="ARBA" id="ARBA00001974"/>
    </source>
</evidence>
<evidence type="ECO:0000313" key="7">
    <source>
        <dbReference type="Proteomes" id="UP001052739"/>
    </source>
</evidence>
<evidence type="ECO:0000259" key="5">
    <source>
        <dbReference type="Pfam" id="PF01494"/>
    </source>
</evidence>
<dbReference type="Pfam" id="PF21274">
    <property type="entry name" value="Rng_hyd_C"/>
    <property type="match status" value="1"/>
</dbReference>
<dbReference type="PANTHER" id="PTHR43004:SF19">
    <property type="entry name" value="BINDING MONOOXYGENASE, PUTATIVE (JCVI)-RELATED"/>
    <property type="match status" value="1"/>
</dbReference>
<evidence type="ECO:0000313" key="6">
    <source>
        <dbReference type="EMBL" id="GHI22177.1"/>
    </source>
</evidence>
<organism evidence="6 7">
    <name type="scientific">Streptomyces hydrogenans</name>
    <dbReference type="NCBI Taxonomy" id="1873719"/>
    <lineage>
        <taxon>Bacteria</taxon>
        <taxon>Bacillati</taxon>
        <taxon>Actinomycetota</taxon>
        <taxon>Actinomycetes</taxon>
        <taxon>Kitasatosporales</taxon>
        <taxon>Streptomycetaceae</taxon>
        <taxon>Streptomyces</taxon>
    </lineage>
</organism>
<dbReference type="PANTHER" id="PTHR43004">
    <property type="entry name" value="TRK SYSTEM POTASSIUM UPTAKE PROTEIN"/>
    <property type="match status" value="1"/>
</dbReference>
<dbReference type="SUPFAM" id="SSF51905">
    <property type="entry name" value="FAD/NAD(P)-binding domain"/>
    <property type="match status" value="1"/>
</dbReference>
<accession>A0ABQ3PAW8</accession>
<dbReference type="InterPro" id="IPR050641">
    <property type="entry name" value="RIFMO-like"/>
</dbReference>
<feature type="region of interest" description="Disordered" evidence="4">
    <location>
        <begin position="373"/>
        <end position="411"/>
    </location>
</feature>
<dbReference type="Gene3D" id="3.50.50.60">
    <property type="entry name" value="FAD/NAD(P)-binding domain"/>
    <property type="match status" value="1"/>
</dbReference>
<sequence>MYDENPAVLIVGGGLAGLSSAVFLAARDVPVVLVEKHAGTMVHPRARSINPRSVELFDQFGLVPKVQEHRSYSSRPGGLLFRGETLAGMEVFRSPLDPPSTVGRVTPQPWAPIDQDKLETVLRERAEELGADIRFATELVSFEQDEEGVTALVRDRVSGAEKTVRAGHLIAADGNRSPVREALGIGLHGRGLIGSTMTLVFEADLSEPLRGRQLGVCHLDRPVTGTVLLQHDGERRWVFSMPYRPEDGETLADFDDERCVALVREAIGVPDLEVAIVPQLSDGTKVLGYELAARVADRFREGRVLLVGDAAHVMPPTGAFGASTGLADAHNLAWKLAAVHHKEAGPALLDTYDAERRPVAELTVAQALLQMERRTKAPDGKPGGGQGGKPGPDAGRPAAAEGAPAGDAAAGGGDAAYFKPYEYYSTVLGYCYRSTAVPGADPDLPPALAPGELGGRPGTRAPHLPVDRDGAEGSTLDLYGDGFALLVGTGLAGDRWADALETAAARLGVTARSRRLGAAAETGAEVVTREGSWAEAHGVGAGGAVLVRPDGFVAWRAEGPAGTSQEATEEVERVLREVLDR</sequence>
<dbReference type="Pfam" id="PF01494">
    <property type="entry name" value="FAD_binding_3"/>
    <property type="match status" value="1"/>
</dbReference>
<keyword evidence="7" id="KW-1185">Reference proteome</keyword>
<dbReference type="RefSeq" id="WP_226651743.1">
    <property type="nucleotide sequence ID" value="NZ_BNDW01000019.1"/>
</dbReference>
<evidence type="ECO:0000256" key="4">
    <source>
        <dbReference type="SAM" id="MobiDB-lite"/>
    </source>
</evidence>
<dbReference type="PRINTS" id="PR00420">
    <property type="entry name" value="RNGMNOXGNASE"/>
</dbReference>
<feature type="compositionally biased region" description="Low complexity" evidence="4">
    <location>
        <begin position="391"/>
        <end position="408"/>
    </location>
</feature>
<evidence type="ECO:0000256" key="3">
    <source>
        <dbReference type="ARBA" id="ARBA00022827"/>
    </source>
</evidence>
<keyword evidence="2" id="KW-0285">Flavoprotein</keyword>
<feature type="compositionally biased region" description="Gly residues" evidence="4">
    <location>
        <begin position="381"/>
        <end position="390"/>
    </location>
</feature>